<evidence type="ECO:0000256" key="3">
    <source>
        <dbReference type="SAM" id="MobiDB-lite"/>
    </source>
</evidence>
<evidence type="ECO:0000256" key="1">
    <source>
        <dbReference type="ARBA" id="ARBA00004496"/>
    </source>
</evidence>
<gene>
    <name evidence="5" type="ORF">PHLGIDRAFT_156598</name>
</gene>
<evidence type="ECO:0000256" key="2">
    <source>
        <dbReference type="ARBA" id="ARBA00022490"/>
    </source>
</evidence>
<proteinExistence type="predicted"/>
<keyword evidence="6" id="KW-1185">Reference proteome</keyword>
<dbReference type="InterPro" id="IPR011989">
    <property type="entry name" value="ARM-like"/>
</dbReference>
<evidence type="ECO:0000259" key="4">
    <source>
        <dbReference type="Pfam" id="PF11701"/>
    </source>
</evidence>
<dbReference type="PANTHER" id="PTHR45994:SF1">
    <property type="entry name" value="FI21225P1"/>
    <property type="match status" value="1"/>
</dbReference>
<accession>A0A0C3P058</accession>
<sequence length="701" mass="74905">MATETAPKLDALLKRTQDKTWKPLPDELATLVDAFSPLQPHGTRTKAYVVLAAACQALRQANPSSKAEPQAPLDAITKPLTPIVAAKIGETAEKEIVSGLSFLAALFQVEWEAASAILQRDGVLESVVDSVDLYPSSLTISRAAAQLVSQAAGHKACRALIPAQCIAWLETKSKRSQDTILRAATAVALVKLSQGAEADAATTTGADQPTVSINNDDLVALMKGLIISGDSSTSFGDSVEGLAYLSINPTVKEQLSRDTPFLQKLFYLVPRRKGQSTQTPEEIATSPVYGVAAIIANICAYRPRLSEEEVQIARLRRMASSARKEGESETDRLEDDEHAKARGKRLLQAGVLEALTAAVRVSDSRATRLVVGKALLSLVEDQGNRGKILQAGGAKAIITIIQSLLPPPSTKPGQAEHPPPLDRSELECIQALAKLAITASPIQVFGPNEGALYDAIRPFAILLVHPSSILLQRFEAIMALTNMASQSPVVATRISLFPGIMNKVELLMLEDHALVRRAATELVCNLIAGSEEIFNKYGGDRATGSKSKLHVLLALCDVDDIQTRLAASGALAMLTAESNACQIILELEREKHTAIAILGQLVDPSIHVPREDDDDDEEDHGSDSSPDPGLAHRGVTCIRNLLAGVDAIARRELGERAQQVRLLQALVRLFRSGSDNPSNPALVPAAESLKLLLDSGITLTA</sequence>
<dbReference type="SUPFAM" id="SSF48371">
    <property type="entry name" value="ARM repeat"/>
    <property type="match status" value="1"/>
</dbReference>
<feature type="region of interest" description="Disordered" evidence="3">
    <location>
        <begin position="606"/>
        <end position="632"/>
    </location>
</feature>
<protein>
    <recommendedName>
        <fullName evidence="4">UNC-45/Cro1/She4 central domain-containing protein</fullName>
    </recommendedName>
</protein>
<dbReference type="InterPro" id="IPR024660">
    <property type="entry name" value="UCS_central_dom"/>
</dbReference>
<dbReference type="GO" id="GO:0005737">
    <property type="term" value="C:cytoplasm"/>
    <property type="evidence" value="ECO:0007669"/>
    <property type="project" value="UniProtKB-SubCell"/>
</dbReference>
<dbReference type="InterPro" id="IPR016024">
    <property type="entry name" value="ARM-type_fold"/>
</dbReference>
<dbReference type="Gene3D" id="1.25.10.10">
    <property type="entry name" value="Leucine-rich Repeat Variant"/>
    <property type="match status" value="1"/>
</dbReference>
<feature type="domain" description="UNC-45/Cro1/She4 central" evidence="4">
    <location>
        <begin position="27"/>
        <end position="192"/>
    </location>
</feature>
<dbReference type="EMBL" id="KN840448">
    <property type="protein sequence ID" value="KIP11119.1"/>
    <property type="molecule type" value="Genomic_DNA"/>
</dbReference>
<dbReference type="Proteomes" id="UP000053257">
    <property type="component" value="Unassembled WGS sequence"/>
</dbReference>
<organism evidence="5 6">
    <name type="scientific">Phlebiopsis gigantea (strain 11061_1 CR5-6)</name>
    <name type="common">White-rot fungus</name>
    <name type="synonym">Peniophora gigantea</name>
    <dbReference type="NCBI Taxonomy" id="745531"/>
    <lineage>
        <taxon>Eukaryota</taxon>
        <taxon>Fungi</taxon>
        <taxon>Dikarya</taxon>
        <taxon>Basidiomycota</taxon>
        <taxon>Agaricomycotina</taxon>
        <taxon>Agaricomycetes</taxon>
        <taxon>Polyporales</taxon>
        <taxon>Phanerochaetaceae</taxon>
        <taxon>Phlebiopsis</taxon>
    </lineage>
</organism>
<reference evidence="5 6" key="1">
    <citation type="journal article" date="2014" name="PLoS Genet.">
        <title>Analysis of the Phlebiopsis gigantea genome, transcriptome and secretome provides insight into its pioneer colonization strategies of wood.</title>
        <authorList>
            <person name="Hori C."/>
            <person name="Ishida T."/>
            <person name="Igarashi K."/>
            <person name="Samejima M."/>
            <person name="Suzuki H."/>
            <person name="Master E."/>
            <person name="Ferreira P."/>
            <person name="Ruiz-Duenas F.J."/>
            <person name="Held B."/>
            <person name="Canessa P."/>
            <person name="Larrondo L.F."/>
            <person name="Schmoll M."/>
            <person name="Druzhinina I.S."/>
            <person name="Kubicek C.P."/>
            <person name="Gaskell J.A."/>
            <person name="Kersten P."/>
            <person name="St John F."/>
            <person name="Glasner J."/>
            <person name="Sabat G."/>
            <person name="Splinter BonDurant S."/>
            <person name="Syed K."/>
            <person name="Yadav J."/>
            <person name="Mgbeahuruike A.C."/>
            <person name="Kovalchuk A."/>
            <person name="Asiegbu F.O."/>
            <person name="Lackner G."/>
            <person name="Hoffmeister D."/>
            <person name="Rencoret J."/>
            <person name="Gutierrez A."/>
            <person name="Sun H."/>
            <person name="Lindquist E."/>
            <person name="Barry K."/>
            <person name="Riley R."/>
            <person name="Grigoriev I.V."/>
            <person name="Henrissat B."/>
            <person name="Kues U."/>
            <person name="Berka R.M."/>
            <person name="Martinez A.T."/>
            <person name="Covert S.F."/>
            <person name="Blanchette R.A."/>
            <person name="Cullen D."/>
        </authorList>
    </citation>
    <scope>NUCLEOTIDE SEQUENCE [LARGE SCALE GENOMIC DNA]</scope>
    <source>
        <strain evidence="5 6">11061_1 CR5-6</strain>
    </source>
</reference>
<feature type="compositionally biased region" description="Acidic residues" evidence="3">
    <location>
        <begin position="611"/>
        <end position="620"/>
    </location>
</feature>
<dbReference type="OrthoDB" id="199930at2759"/>
<dbReference type="Pfam" id="PF11701">
    <property type="entry name" value="UNC45-central"/>
    <property type="match status" value="1"/>
</dbReference>
<feature type="compositionally biased region" description="Basic and acidic residues" evidence="3">
    <location>
        <begin position="322"/>
        <end position="339"/>
    </location>
</feature>
<dbReference type="PANTHER" id="PTHR45994">
    <property type="entry name" value="FI21225P1"/>
    <property type="match status" value="1"/>
</dbReference>
<keyword evidence="2" id="KW-0963">Cytoplasm</keyword>
<evidence type="ECO:0000313" key="5">
    <source>
        <dbReference type="EMBL" id="KIP11119.1"/>
    </source>
</evidence>
<dbReference type="GO" id="GO:0051879">
    <property type="term" value="F:Hsp90 protein binding"/>
    <property type="evidence" value="ECO:0007669"/>
    <property type="project" value="TreeGrafter"/>
</dbReference>
<comment type="subcellular location">
    <subcellularLocation>
        <location evidence="1">Cytoplasm</location>
    </subcellularLocation>
</comment>
<dbReference type="STRING" id="745531.A0A0C3P058"/>
<evidence type="ECO:0000313" key="6">
    <source>
        <dbReference type="Proteomes" id="UP000053257"/>
    </source>
</evidence>
<dbReference type="HOGENOM" id="CLU_016305_1_0_1"/>
<name>A0A0C3P058_PHLG1</name>
<dbReference type="AlphaFoldDB" id="A0A0C3P058"/>
<feature type="region of interest" description="Disordered" evidence="3">
    <location>
        <begin position="319"/>
        <end position="339"/>
    </location>
</feature>